<feature type="domain" description="Mitochondrial splicing suppressor 51-like C-terminal" evidence="1">
    <location>
        <begin position="32"/>
        <end position="249"/>
    </location>
</feature>
<dbReference type="PANTHER" id="PTHR28069:SF1">
    <property type="entry name" value="PROTEIN MSS51, MITOCHONDRIAL"/>
    <property type="match status" value="1"/>
</dbReference>
<dbReference type="eggNOG" id="ENOG502QQBW">
    <property type="taxonomic scope" value="Eukaryota"/>
</dbReference>
<dbReference type="PANTHER" id="PTHR28069">
    <property type="entry name" value="GH20023P"/>
    <property type="match status" value="1"/>
</dbReference>
<gene>
    <name evidence="2" type="ORF">TAPDE_002002</name>
</gene>
<dbReference type="AlphaFoldDB" id="R4X9I6"/>
<dbReference type="Pfam" id="PF20179">
    <property type="entry name" value="MSS51_C"/>
    <property type="match status" value="1"/>
</dbReference>
<dbReference type="OrthoDB" id="5282002at2759"/>
<evidence type="ECO:0000313" key="2">
    <source>
        <dbReference type="EMBL" id="CCG82070.1"/>
    </source>
</evidence>
<dbReference type="Proteomes" id="UP000013776">
    <property type="component" value="Unassembled WGS sequence"/>
</dbReference>
<accession>R4X9I6</accession>
<keyword evidence="3" id="KW-1185">Reference proteome</keyword>
<protein>
    <submittedName>
        <fullName evidence="2">mRNA processing protein</fullName>
    </submittedName>
</protein>
<reference evidence="2 3" key="1">
    <citation type="journal article" date="2013" name="MBio">
        <title>Genome sequencing of the plant pathogen Taphrina deformans, the causal agent of peach leaf curl.</title>
        <authorList>
            <person name="Cisse O.H."/>
            <person name="Almeida J.M.G.C.F."/>
            <person name="Fonseca A."/>
            <person name="Kumar A.A."/>
            <person name="Salojaervi J."/>
            <person name="Overmyer K."/>
            <person name="Hauser P.M."/>
            <person name="Pagni M."/>
        </authorList>
    </citation>
    <scope>NUCLEOTIDE SEQUENCE [LARGE SCALE GENOMIC DNA]</scope>
    <source>
        <strain evidence="3">PYCC 5710 / ATCC 11124 / CBS 356.35 / IMI 108563 / JCM 9778 / NBRC 8474</strain>
    </source>
</reference>
<dbReference type="VEuPathDB" id="FungiDB:TAPDE_002002"/>
<dbReference type="STRING" id="1097556.R4X9I6"/>
<sequence>MTSWDSFLYTRHFNAVNSERSIRHVSKLLTYPMTVASVLHQGSPYRKRLTKEGLRSISALRATLHPPVSAGATSENLLAEGRPFRIFVLGARAESTLPGDVWIQGLPYIFPDISFHIHFIGPEATVPKGRNVIRTVDGGLTEYYHPRLTFTTHQSLYHTLHESQTFAPFDPYLDVFFLPCPGLGHPMTKGQWASTMPAILESKCGIFVTGYSEEDMKRDIRFIAETCKNEHDLLLRPGKNDFASRKWDVSDLDPRDVIQNNWGVFGVRGKLYETVAYGSSPTEELSV</sequence>
<dbReference type="InterPro" id="IPR046824">
    <property type="entry name" value="Mss51-like_C"/>
</dbReference>
<dbReference type="EMBL" id="CAHR02000069">
    <property type="protein sequence ID" value="CCG82070.1"/>
    <property type="molecule type" value="Genomic_DNA"/>
</dbReference>
<comment type="caution">
    <text evidence="2">The sequence shown here is derived from an EMBL/GenBank/DDBJ whole genome shotgun (WGS) entry which is preliminary data.</text>
</comment>
<name>R4X9I6_TAPDE</name>
<organism evidence="2 3">
    <name type="scientific">Taphrina deformans (strain PYCC 5710 / ATCC 11124 / CBS 356.35 / IMI 108563 / JCM 9778 / NBRC 8474)</name>
    <name type="common">Peach leaf curl fungus</name>
    <name type="synonym">Lalaria deformans</name>
    <dbReference type="NCBI Taxonomy" id="1097556"/>
    <lineage>
        <taxon>Eukaryota</taxon>
        <taxon>Fungi</taxon>
        <taxon>Dikarya</taxon>
        <taxon>Ascomycota</taxon>
        <taxon>Taphrinomycotina</taxon>
        <taxon>Taphrinomycetes</taxon>
        <taxon>Taphrinales</taxon>
        <taxon>Taphrinaceae</taxon>
        <taxon>Taphrina</taxon>
    </lineage>
</organism>
<evidence type="ECO:0000259" key="1">
    <source>
        <dbReference type="Pfam" id="PF20179"/>
    </source>
</evidence>
<proteinExistence type="predicted"/>
<evidence type="ECO:0000313" key="3">
    <source>
        <dbReference type="Proteomes" id="UP000013776"/>
    </source>
</evidence>